<accession>A0ABY5SFL4</accession>
<proteinExistence type="predicted"/>
<dbReference type="Pfam" id="PF01734">
    <property type="entry name" value="Patatin"/>
    <property type="match status" value="1"/>
</dbReference>
<evidence type="ECO:0000313" key="5">
    <source>
        <dbReference type="Proteomes" id="UP001057877"/>
    </source>
</evidence>
<dbReference type="EMBL" id="CP091430">
    <property type="protein sequence ID" value="UVI32270.1"/>
    <property type="molecule type" value="Genomic_DNA"/>
</dbReference>
<protein>
    <submittedName>
        <fullName evidence="4">Patatin-like phospholipase family protein</fullName>
    </submittedName>
</protein>
<dbReference type="InterPro" id="IPR052580">
    <property type="entry name" value="Lipid_Hydrolase"/>
</dbReference>
<feature type="active site" description="Nucleophile" evidence="2">
    <location>
        <position position="39"/>
    </location>
</feature>
<dbReference type="InterPro" id="IPR016035">
    <property type="entry name" value="Acyl_Trfase/lysoPLipase"/>
</dbReference>
<dbReference type="CDD" id="cd07207">
    <property type="entry name" value="Pat_ExoU_VipD_like"/>
    <property type="match status" value="1"/>
</dbReference>
<dbReference type="RefSeq" id="WP_258388327.1">
    <property type="nucleotide sequence ID" value="NZ_CP091430.1"/>
</dbReference>
<feature type="short sequence motif" description="GXSXG" evidence="2">
    <location>
        <begin position="37"/>
        <end position="41"/>
    </location>
</feature>
<keyword evidence="2" id="KW-0442">Lipid degradation</keyword>
<dbReference type="InterPro" id="IPR002641">
    <property type="entry name" value="PNPLA_dom"/>
</dbReference>
<dbReference type="PROSITE" id="PS51635">
    <property type="entry name" value="PNPLA"/>
    <property type="match status" value="1"/>
</dbReference>
<keyword evidence="2" id="KW-0378">Hydrolase</keyword>
<evidence type="ECO:0000256" key="2">
    <source>
        <dbReference type="PROSITE-ProRule" id="PRU01161"/>
    </source>
</evidence>
<evidence type="ECO:0000313" key="4">
    <source>
        <dbReference type="EMBL" id="UVI32270.1"/>
    </source>
</evidence>
<name>A0ABY5SFL4_9BACL</name>
<dbReference type="Gene3D" id="3.40.1090.10">
    <property type="entry name" value="Cytosolic phospholipase A2 catalytic domain"/>
    <property type="match status" value="2"/>
</dbReference>
<feature type="domain" description="PNPLA" evidence="3">
    <location>
        <begin position="6"/>
        <end position="207"/>
    </location>
</feature>
<keyword evidence="1 2" id="KW-0443">Lipid metabolism</keyword>
<feature type="short sequence motif" description="GXGXXG" evidence="2">
    <location>
        <begin position="10"/>
        <end position="15"/>
    </location>
</feature>
<reference evidence="4" key="1">
    <citation type="submission" date="2022-01" db="EMBL/GenBank/DDBJ databases">
        <title>Paenibacillus spongiae sp. nov., isolated from marine sponge.</title>
        <authorList>
            <person name="Li Z."/>
            <person name="Zhang M."/>
        </authorList>
    </citation>
    <scope>NUCLEOTIDE SEQUENCE</scope>
    <source>
        <strain evidence="4">PHS-Z3</strain>
    </source>
</reference>
<organism evidence="4 5">
    <name type="scientific">Paenibacillus spongiae</name>
    <dbReference type="NCBI Taxonomy" id="2909671"/>
    <lineage>
        <taxon>Bacteria</taxon>
        <taxon>Bacillati</taxon>
        <taxon>Bacillota</taxon>
        <taxon>Bacilli</taxon>
        <taxon>Bacillales</taxon>
        <taxon>Paenibacillaceae</taxon>
        <taxon>Paenibacillus</taxon>
    </lineage>
</organism>
<feature type="short sequence motif" description="DGA/G" evidence="2">
    <location>
        <begin position="194"/>
        <end position="196"/>
    </location>
</feature>
<keyword evidence="5" id="KW-1185">Reference proteome</keyword>
<feature type="active site" description="Proton acceptor" evidence="2">
    <location>
        <position position="194"/>
    </location>
</feature>
<dbReference type="PANTHER" id="PTHR46394">
    <property type="entry name" value="ANNEXIN"/>
    <property type="match status" value="1"/>
</dbReference>
<dbReference type="PANTHER" id="PTHR46394:SF1">
    <property type="entry name" value="PNPLA DOMAIN-CONTAINING PROTEIN"/>
    <property type="match status" value="1"/>
</dbReference>
<evidence type="ECO:0000259" key="3">
    <source>
        <dbReference type="PROSITE" id="PS51635"/>
    </source>
</evidence>
<dbReference type="Proteomes" id="UP001057877">
    <property type="component" value="Chromosome"/>
</dbReference>
<gene>
    <name evidence="4" type="ORF">L1F29_10825</name>
</gene>
<dbReference type="SUPFAM" id="SSF52151">
    <property type="entry name" value="FabD/lysophospholipase-like"/>
    <property type="match status" value="1"/>
</dbReference>
<sequence>MTSINAVFEGGGVKGISLVGAVCATEERGVSFHRLAGTSSGSIIAALLAAGYSAMEMKEIIESTPFRAFLKRGGLYRINVIGPAIRVFVKRGLYSGEALTLWITRLLEEKGVRTFADLPKDKLRIVASDITNGKLLVLPNDMRNYGLDPMRMSVAAAVRMSTSIPYFFDPVRIRMNERSMLDNGKKNVWAYIVDGGLLSNFPLWMFDTEQRGANQQIPTVGYQMVGKNETEPRIIRGPVSMFQAMFETMLQAHDERYIEKQNRYRTVKIPTLGVRTTDFQLSKEESDALYCSGYEAAREFFDAPDCIAFKSNQ</sequence>
<evidence type="ECO:0000256" key="1">
    <source>
        <dbReference type="ARBA" id="ARBA00023098"/>
    </source>
</evidence>